<dbReference type="RefSeq" id="WP_091371031.1">
    <property type="nucleotide sequence ID" value="NZ_FNDV01000008.1"/>
</dbReference>
<dbReference type="InterPro" id="IPR029063">
    <property type="entry name" value="SAM-dependent_MTases_sf"/>
</dbReference>
<proteinExistence type="predicted"/>
<dbReference type="SUPFAM" id="SSF53790">
    <property type="entry name" value="Tetrapyrrole methylase"/>
    <property type="match status" value="1"/>
</dbReference>
<dbReference type="GO" id="GO:0032259">
    <property type="term" value="P:methylation"/>
    <property type="evidence" value="ECO:0007669"/>
    <property type="project" value="UniProtKB-KW"/>
</dbReference>
<gene>
    <name evidence="7" type="ORF">SAMN05192558_102486</name>
</gene>
<dbReference type="InterPro" id="IPR000878">
    <property type="entry name" value="4pyrrol_Mease"/>
</dbReference>
<dbReference type="InterPro" id="IPR014776">
    <property type="entry name" value="4pyrrole_Mease_sub2"/>
</dbReference>
<accession>A0A1H0IB08</accession>
<feature type="domain" description="Tetrapyrrole methylase" evidence="6">
    <location>
        <begin position="22"/>
        <end position="185"/>
    </location>
</feature>
<keyword evidence="4 7" id="KW-0808">Transferase</keyword>
<keyword evidence="8" id="KW-1185">Reference proteome</keyword>
<name>A0A1H0IB08_9PSEU</name>
<dbReference type="PANTHER" id="PTHR43182">
    <property type="entry name" value="COBALT-PRECORRIN-6B C(15)-METHYLTRANSFERASE (DECARBOXYLATING)"/>
    <property type="match status" value="1"/>
</dbReference>
<dbReference type="InterPro" id="IPR012818">
    <property type="entry name" value="CbiE"/>
</dbReference>
<sequence length="401" mass="41685">MTTVTVVGVDGAVLPAGAEVALGKSQLVVGARTHLDAHGRHAERTLILGGHTVEDSILQALADAVRAEESATVLVSGDAGFFGVLRALRAKGLPVVTWPSVSELQRMAAMIKRPWDDLTVVSARGRDFRHAVNVCRARKSVAVLTAPGAGPAELARELDGWQRNIAVLEDLGGPAEKLFIVDATEAVRRTWREPNLVLCLASLDAIGPDTWIAGGDPVPAADGWALDESAYQTRAGVGIAPEVRALALARLAPRPGALIWDVCAGSGALGIEAGKLGAAVVSIERDPALCIRIVANAGSHGVDLRLVDGDPPNALNGLPRPDSVFVGTSRPEVVRACAGTGADRIVVLVPELDRLGETRKTLVDAGYTVDGCQLSSAALTELPTGVGIAPASSTFLLWGKR</sequence>
<dbReference type="NCBIfam" id="TIGR02467">
    <property type="entry name" value="CbiE"/>
    <property type="match status" value="1"/>
</dbReference>
<keyword evidence="2" id="KW-0169">Cobalamin biosynthesis</keyword>
<comment type="pathway">
    <text evidence="1">Cofactor biosynthesis; adenosylcobalamin biosynthesis.</text>
</comment>
<protein>
    <submittedName>
        <fullName evidence="7">Precorrin-6Y C5,15-methyltransferase (Decarboxylating)</fullName>
    </submittedName>
</protein>
<dbReference type="Gene3D" id="3.40.1010.10">
    <property type="entry name" value="Cobalt-precorrin-4 Transmethylase, Domain 1"/>
    <property type="match status" value="1"/>
</dbReference>
<dbReference type="InterPro" id="IPR014777">
    <property type="entry name" value="4pyrrole_Mease_sub1"/>
</dbReference>
<evidence type="ECO:0000313" key="7">
    <source>
        <dbReference type="EMBL" id="SDO28592.1"/>
    </source>
</evidence>
<dbReference type="UniPathway" id="UPA00148"/>
<dbReference type="PANTHER" id="PTHR43182:SF1">
    <property type="entry name" value="COBALT-PRECORRIN-7 C(5)-METHYLTRANSFERASE"/>
    <property type="match status" value="1"/>
</dbReference>
<keyword evidence="5" id="KW-0949">S-adenosyl-L-methionine</keyword>
<dbReference type="Proteomes" id="UP000199651">
    <property type="component" value="Unassembled WGS sequence"/>
</dbReference>
<evidence type="ECO:0000259" key="6">
    <source>
        <dbReference type="Pfam" id="PF00590"/>
    </source>
</evidence>
<dbReference type="GO" id="GO:0009236">
    <property type="term" value="P:cobalamin biosynthetic process"/>
    <property type="evidence" value="ECO:0007669"/>
    <property type="project" value="UniProtKB-UniPathway"/>
</dbReference>
<evidence type="ECO:0000256" key="1">
    <source>
        <dbReference type="ARBA" id="ARBA00004953"/>
    </source>
</evidence>
<dbReference type="CDD" id="cd11644">
    <property type="entry name" value="Precorrin-6Y-MT"/>
    <property type="match status" value="1"/>
</dbReference>
<evidence type="ECO:0000313" key="8">
    <source>
        <dbReference type="Proteomes" id="UP000199651"/>
    </source>
</evidence>
<dbReference type="Gene3D" id="3.40.50.150">
    <property type="entry name" value="Vaccinia Virus protein VP39"/>
    <property type="match status" value="1"/>
</dbReference>
<evidence type="ECO:0000256" key="3">
    <source>
        <dbReference type="ARBA" id="ARBA00022603"/>
    </source>
</evidence>
<dbReference type="Pfam" id="PF00590">
    <property type="entry name" value="TP_methylase"/>
    <property type="match status" value="1"/>
</dbReference>
<organism evidence="7 8">
    <name type="scientific">Actinokineospora alba</name>
    <dbReference type="NCBI Taxonomy" id="504798"/>
    <lineage>
        <taxon>Bacteria</taxon>
        <taxon>Bacillati</taxon>
        <taxon>Actinomycetota</taxon>
        <taxon>Actinomycetes</taxon>
        <taxon>Pseudonocardiales</taxon>
        <taxon>Pseudonocardiaceae</taxon>
        <taxon>Actinokineospora</taxon>
    </lineage>
</organism>
<evidence type="ECO:0000256" key="4">
    <source>
        <dbReference type="ARBA" id="ARBA00022679"/>
    </source>
</evidence>
<dbReference type="OrthoDB" id="9787825at2"/>
<evidence type="ECO:0000256" key="2">
    <source>
        <dbReference type="ARBA" id="ARBA00022573"/>
    </source>
</evidence>
<dbReference type="InterPro" id="IPR035996">
    <property type="entry name" value="4pyrrol_Methylase_sf"/>
</dbReference>
<evidence type="ECO:0000256" key="5">
    <source>
        <dbReference type="ARBA" id="ARBA00022691"/>
    </source>
</evidence>
<dbReference type="AlphaFoldDB" id="A0A1H0IB08"/>
<dbReference type="EMBL" id="FNJB01000002">
    <property type="protein sequence ID" value="SDO28592.1"/>
    <property type="molecule type" value="Genomic_DNA"/>
</dbReference>
<dbReference type="GO" id="GO:0008276">
    <property type="term" value="F:protein methyltransferase activity"/>
    <property type="evidence" value="ECO:0007669"/>
    <property type="project" value="InterPro"/>
</dbReference>
<reference evidence="8" key="1">
    <citation type="submission" date="2016-10" db="EMBL/GenBank/DDBJ databases">
        <authorList>
            <person name="Varghese N."/>
            <person name="Submissions S."/>
        </authorList>
    </citation>
    <scope>NUCLEOTIDE SEQUENCE [LARGE SCALE GENOMIC DNA]</scope>
    <source>
        <strain evidence="8">IBRC-M 10655</strain>
    </source>
</reference>
<dbReference type="SUPFAM" id="SSF53335">
    <property type="entry name" value="S-adenosyl-L-methionine-dependent methyltransferases"/>
    <property type="match status" value="1"/>
</dbReference>
<dbReference type="InterPro" id="IPR050714">
    <property type="entry name" value="Cobalamin_biosynth_MTase"/>
</dbReference>
<keyword evidence="3 7" id="KW-0489">Methyltransferase</keyword>
<dbReference type="Gene3D" id="3.30.950.10">
    <property type="entry name" value="Methyltransferase, Cobalt-precorrin-4 Transmethylase, Domain 2"/>
    <property type="match status" value="1"/>
</dbReference>
<dbReference type="STRING" id="504798.SAMN05421871_108185"/>